<evidence type="ECO:0000256" key="3">
    <source>
        <dbReference type="ARBA" id="ARBA00023015"/>
    </source>
</evidence>
<protein>
    <submittedName>
        <fullName evidence="7">Putative transcription factor MYB-HB-like family</fullName>
    </submittedName>
</protein>
<accession>A0A6A4QTX9</accession>
<keyword evidence="3" id="KW-0805">Transcription regulation</keyword>
<dbReference type="GO" id="GO:0003677">
    <property type="term" value="F:DNA binding"/>
    <property type="evidence" value="ECO:0007669"/>
    <property type="project" value="UniProtKB-KW"/>
</dbReference>
<dbReference type="PROSITE" id="PS51294">
    <property type="entry name" value="HTH_MYB"/>
    <property type="match status" value="2"/>
</dbReference>
<dbReference type="PANTHER" id="PTHR10641">
    <property type="entry name" value="MYB FAMILY TRANSCRIPTION FACTOR"/>
    <property type="match status" value="1"/>
</dbReference>
<evidence type="ECO:0000313" key="7">
    <source>
        <dbReference type="EMBL" id="KAE9617079.1"/>
    </source>
</evidence>
<dbReference type="PANTHER" id="PTHR10641:SF1103">
    <property type="entry name" value="TRANSCRIPTION FACTOR MYB72"/>
    <property type="match status" value="1"/>
</dbReference>
<evidence type="ECO:0000256" key="1">
    <source>
        <dbReference type="ARBA" id="ARBA00004123"/>
    </source>
</evidence>
<gene>
    <name evidence="7" type="ORF">Lalb_Chr03g0031621</name>
</gene>
<dbReference type="CDD" id="cd00167">
    <property type="entry name" value="SANT"/>
    <property type="match status" value="2"/>
</dbReference>
<name>A0A6A4QTX9_LUPAL</name>
<evidence type="ECO:0000256" key="6">
    <source>
        <dbReference type="ARBA" id="ARBA00023242"/>
    </source>
</evidence>
<keyword evidence="6" id="KW-0539">Nucleus</keyword>
<dbReference type="InterPro" id="IPR015495">
    <property type="entry name" value="Myb_TF_plants"/>
</dbReference>
<sequence>MVDGRTACCDKNQVKKGPWSSVEDMKLITFIQKFGHDNWRALPKKAGLMRCGKSCRLRWVNYLKPGLKRGNFTSEEVETIIKLQQALGNKWSRIAAHLPGRTDNEIKNIWNTHLKKRLVNKRTSGSASNENKTESSIAPSIVSSSKPFFFNEIPNLVIPTVGNQFNMNVSQVEMIKDLEQDSVKQRSNYEFVDITKNPKHSSTSVSSIMSNMSNSSHMDAYKLGQQMGSPFRYYGSSHVNKSLQEAYIQNSLVEMPSEVDCDFWKMLDNMQTQSNEVQLGQVDASKPSNFGQEGVQDAETGKYLHDLEFEFGLDATKETNKDQCVQKNNATELGMYPHSCDYDLIARPESDSDIDLGYVQWWSSWPQNPGL</sequence>
<dbReference type="InterPro" id="IPR001005">
    <property type="entry name" value="SANT/Myb"/>
</dbReference>
<reference evidence="8" key="1">
    <citation type="journal article" date="2020" name="Nat. Commun.">
        <title>Genome sequence of the cluster root forming white lupin.</title>
        <authorList>
            <person name="Hufnagel B."/>
            <person name="Marques A."/>
            <person name="Soriano A."/>
            <person name="Marques L."/>
            <person name="Divol F."/>
            <person name="Doumas P."/>
            <person name="Sallet E."/>
            <person name="Mancinotti D."/>
            <person name="Carrere S."/>
            <person name="Marande W."/>
            <person name="Arribat S."/>
            <person name="Keller J."/>
            <person name="Huneau C."/>
            <person name="Blein T."/>
            <person name="Aime D."/>
            <person name="Laguerre M."/>
            <person name="Taylor J."/>
            <person name="Schubert V."/>
            <person name="Nelson M."/>
            <person name="Geu-Flores F."/>
            <person name="Crespi M."/>
            <person name="Gallardo-Guerrero K."/>
            <person name="Delaux P.-M."/>
            <person name="Salse J."/>
            <person name="Berges H."/>
            <person name="Guyot R."/>
            <person name="Gouzy J."/>
            <person name="Peret B."/>
        </authorList>
    </citation>
    <scope>NUCLEOTIDE SEQUENCE [LARGE SCALE GENOMIC DNA]</scope>
    <source>
        <strain evidence="8">cv. Amiga</strain>
    </source>
</reference>
<keyword evidence="2" id="KW-0677">Repeat</keyword>
<dbReference type="AlphaFoldDB" id="A0A6A4QTX9"/>
<dbReference type="Pfam" id="PF00249">
    <property type="entry name" value="Myb_DNA-binding"/>
    <property type="match status" value="2"/>
</dbReference>
<dbReference type="InterPro" id="IPR017930">
    <property type="entry name" value="Myb_dom"/>
</dbReference>
<evidence type="ECO:0000313" key="8">
    <source>
        <dbReference type="Proteomes" id="UP000447434"/>
    </source>
</evidence>
<evidence type="ECO:0000256" key="5">
    <source>
        <dbReference type="ARBA" id="ARBA00023163"/>
    </source>
</evidence>
<dbReference type="Proteomes" id="UP000447434">
    <property type="component" value="Chromosome 3"/>
</dbReference>
<dbReference type="PROSITE" id="PS50090">
    <property type="entry name" value="MYB_LIKE"/>
    <property type="match status" value="2"/>
</dbReference>
<dbReference type="EMBL" id="WOCE01000003">
    <property type="protein sequence ID" value="KAE9617079.1"/>
    <property type="molecule type" value="Genomic_DNA"/>
</dbReference>
<dbReference type="SMART" id="SM00717">
    <property type="entry name" value="SANT"/>
    <property type="match status" value="2"/>
</dbReference>
<proteinExistence type="predicted"/>
<dbReference type="SUPFAM" id="SSF46689">
    <property type="entry name" value="Homeodomain-like"/>
    <property type="match status" value="1"/>
</dbReference>
<evidence type="ECO:0000256" key="4">
    <source>
        <dbReference type="ARBA" id="ARBA00023125"/>
    </source>
</evidence>
<keyword evidence="5" id="KW-0804">Transcription</keyword>
<dbReference type="GO" id="GO:0005634">
    <property type="term" value="C:nucleus"/>
    <property type="evidence" value="ECO:0007669"/>
    <property type="project" value="UniProtKB-SubCell"/>
</dbReference>
<keyword evidence="8" id="KW-1185">Reference proteome</keyword>
<comment type="subcellular location">
    <subcellularLocation>
        <location evidence="1">Nucleus</location>
    </subcellularLocation>
</comment>
<dbReference type="FunFam" id="1.10.10.60:FF:000015">
    <property type="entry name" value="Transcription factor RAX3"/>
    <property type="match status" value="1"/>
</dbReference>
<dbReference type="OrthoDB" id="2143914at2759"/>
<evidence type="ECO:0000256" key="2">
    <source>
        <dbReference type="ARBA" id="ARBA00022737"/>
    </source>
</evidence>
<keyword evidence="4" id="KW-0238">DNA-binding</keyword>
<dbReference type="Gene3D" id="1.10.10.60">
    <property type="entry name" value="Homeodomain-like"/>
    <property type="match status" value="2"/>
</dbReference>
<dbReference type="InterPro" id="IPR009057">
    <property type="entry name" value="Homeodomain-like_sf"/>
</dbReference>
<comment type="caution">
    <text evidence="7">The sequence shown here is derived from an EMBL/GenBank/DDBJ whole genome shotgun (WGS) entry which is preliminary data.</text>
</comment>
<organism evidence="7 8">
    <name type="scientific">Lupinus albus</name>
    <name type="common">White lupine</name>
    <name type="synonym">Lupinus termis</name>
    <dbReference type="NCBI Taxonomy" id="3870"/>
    <lineage>
        <taxon>Eukaryota</taxon>
        <taxon>Viridiplantae</taxon>
        <taxon>Streptophyta</taxon>
        <taxon>Embryophyta</taxon>
        <taxon>Tracheophyta</taxon>
        <taxon>Spermatophyta</taxon>
        <taxon>Magnoliopsida</taxon>
        <taxon>eudicotyledons</taxon>
        <taxon>Gunneridae</taxon>
        <taxon>Pentapetalae</taxon>
        <taxon>rosids</taxon>
        <taxon>fabids</taxon>
        <taxon>Fabales</taxon>
        <taxon>Fabaceae</taxon>
        <taxon>Papilionoideae</taxon>
        <taxon>50 kb inversion clade</taxon>
        <taxon>genistoids sensu lato</taxon>
        <taxon>core genistoids</taxon>
        <taxon>Genisteae</taxon>
        <taxon>Lupinus</taxon>
    </lineage>
</organism>